<feature type="compositionally biased region" description="Basic and acidic residues" evidence="1">
    <location>
        <begin position="66"/>
        <end position="78"/>
    </location>
</feature>
<dbReference type="AlphaFoldDB" id="A0AAW0ZQJ9"/>
<accession>A0AAW0ZQJ9</accession>
<reference evidence="2 3" key="1">
    <citation type="submission" date="2024-05" db="EMBL/GenBank/DDBJ databases">
        <title>The nuclear and mitochondrial genome assemblies of Tetragonisca angustula (Apidae: Meliponini), a tiny yet remarkable pollinator in the Neotropics.</title>
        <authorList>
            <person name="Ferrari R."/>
            <person name="Ricardo P.C."/>
            <person name="Dias F.C."/>
            <person name="Araujo N.S."/>
            <person name="Soares D.O."/>
            <person name="Zhou Q.-S."/>
            <person name="Zhu C.-D."/>
            <person name="Coutinho L."/>
            <person name="Airas M.C."/>
            <person name="Batista T.M."/>
        </authorList>
    </citation>
    <scope>NUCLEOTIDE SEQUENCE [LARGE SCALE GENOMIC DNA]</scope>
    <source>
        <strain evidence="2">ASF017062</strain>
        <tissue evidence="2">Abdomen</tissue>
    </source>
</reference>
<evidence type="ECO:0000313" key="2">
    <source>
        <dbReference type="EMBL" id="KAK9299905.1"/>
    </source>
</evidence>
<dbReference type="Proteomes" id="UP001432146">
    <property type="component" value="Unassembled WGS sequence"/>
</dbReference>
<dbReference type="EMBL" id="JAWNGG020000138">
    <property type="protein sequence ID" value="KAK9299905.1"/>
    <property type="molecule type" value="Genomic_DNA"/>
</dbReference>
<organism evidence="2 3">
    <name type="scientific">Tetragonisca angustula</name>
    <dbReference type="NCBI Taxonomy" id="166442"/>
    <lineage>
        <taxon>Eukaryota</taxon>
        <taxon>Metazoa</taxon>
        <taxon>Ecdysozoa</taxon>
        <taxon>Arthropoda</taxon>
        <taxon>Hexapoda</taxon>
        <taxon>Insecta</taxon>
        <taxon>Pterygota</taxon>
        <taxon>Neoptera</taxon>
        <taxon>Endopterygota</taxon>
        <taxon>Hymenoptera</taxon>
        <taxon>Apocrita</taxon>
        <taxon>Aculeata</taxon>
        <taxon>Apoidea</taxon>
        <taxon>Anthophila</taxon>
        <taxon>Apidae</taxon>
        <taxon>Tetragonisca</taxon>
    </lineage>
</organism>
<gene>
    <name evidence="2" type="ORF">QLX08_007238</name>
</gene>
<feature type="region of interest" description="Disordered" evidence="1">
    <location>
        <begin position="30"/>
        <end position="78"/>
    </location>
</feature>
<proteinExistence type="predicted"/>
<evidence type="ECO:0000256" key="1">
    <source>
        <dbReference type="SAM" id="MobiDB-lite"/>
    </source>
</evidence>
<evidence type="ECO:0000313" key="3">
    <source>
        <dbReference type="Proteomes" id="UP001432146"/>
    </source>
</evidence>
<protein>
    <submittedName>
        <fullName evidence="2">Uncharacterized protein</fullName>
    </submittedName>
</protein>
<comment type="caution">
    <text evidence="2">The sequence shown here is derived from an EMBL/GenBank/DDBJ whole genome shotgun (WGS) entry which is preliminary data.</text>
</comment>
<sequence>MREEPSLNSEREFASKDGIRRFAVIMAGSGPRADFPVQGKHAENERAGHHSPARRKARSDPGWPRKKQEERRLHTLAG</sequence>
<name>A0AAW0ZQJ9_9HYME</name>
<keyword evidence="3" id="KW-1185">Reference proteome</keyword>